<name>A0A6P8NMF8_GEOSA</name>
<proteinExistence type="predicted"/>
<dbReference type="AlphaFoldDB" id="A0A6P8NMF8"/>
<dbReference type="KEGG" id="gsh:117348852"/>
<dbReference type="Gene3D" id="3.40.250.10">
    <property type="entry name" value="Rhodanese-like domain"/>
    <property type="match status" value="1"/>
</dbReference>
<reference evidence="3" key="1">
    <citation type="submission" date="2025-08" db="UniProtKB">
        <authorList>
            <consortium name="RefSeq"/>
        </authorList>
    </citation>
    <scope>IDENTIFICATION</scope>
</reference>
<evidence type="ECO:0000313" key="2">
    <source>
        <dbReference type="Proteomes" id="UP000515159"/>
    </source>
</evidence>
<dbReference type="InParanoid" id="A0A6P8NMF8"/>
<organism evidence="2 3">
    <name type="scientific">Geotrypetes seraphini</name>
    <name type="common">Gaboon caecilian</name>
    <name type="synonym">Caecilia seraphini</name>
    <dbReference type="NCBI Taxonomy" id="260995"/>
    <lineage>
        <taxon>Eukaryota</taxon>
        <taxon>Metazoa</taxon>
        <taxon>Chordata</taxon>
        <taxon>Craniata</taxon>
        <taxon>Vertebrata</taxon>
        <taxon>Euteleostomi</taxon>
        <taxon>Amphibia</taxon>
        <taxon>Gymnophiona</taxon>
        <taxon>Geotrypetes</taxon>
    </lineage>
</organism>
<dbReference type="PROSITE" id="PS50206">
    <property type="entry name" value="RHODANESE_3"/>
    <property type="match status" value="1"/>
</dbReference>
<dbReference type="OrthoDB" id="566238at2759"/>
<dbReference type="InterPro" id="IPR001763">
    <property type="entry name" value="Rhodanese-like_dom"/>
</dbReference>
<dbReference type="SMART" id="SM00450">
    <property type="entry name" value="RHOD"/>
    <property type="match status" value="1"/>
</dbReference>
<evidence type="ECO:0000259" key="1">
    <source>
        <dbReference type="PROSITE" id="PS50206"/>
    </source>
</evidence>
<gene>
    <name evidence="3" type="primary">LOC117348852</name>
</gene>
<sequence length="282" mass="31933">MQRGVEACTVRRKCSQRLMKSPDNKRQMKNLNGTKWTRPEELTPREQRFVETREDTEPVSRLGAAIAPGQTAQAPNSKLREVESFVSAGKNSFSTSKMSEADFLLEELGLLKMTDSTEMVDAVLKWLGENYPDVKIVDATTLQSWIQEKRDKLLLLDIRNKTEFDISHLQGGVIVDPEGDQLQELLKKSVQEARKRKADIVCYCFVGYRGSIIAQSVNKLLSAEMEQSPGHQPRVFNLEGGLIRWVTGQKPLVDDQGRPAHVIHPFDAQWGRLVEPEFKAKI</sequence>
<dbReference type="Pfam" id="PF00581">
    <property type="entry name" value="Rhodanese"/>
    <property type="match status" value="1"/>
</dbReference>
<dbReference type="Proteomes" id="UP000515159">
    <property type="component" value="Chromosome 15"/>
</dbReference>
<dbReference type="CDD" id="cd00158">
    <property type="entry name" value="RHOD"/>
    <property type="match status" value="1"/>
</dbReference>
<dbReference type="GeneID" id="117348852"/>
<dbReference type="SUPFAM" id="SSF52821">
    <property type="entry name" value="Rhodanese/Cell cycle control phosphatase"/>
    <property type="match status" value="1"/>
</dbReference>
<keyword evidence="2" id="KW-1185">Reference proteome</keyword>
<protein>
    <submittedName>
        <fullName evidence="3">Uncharacterized protein LOC117348852 isoform X1</fullName>
    </submittedName>
</protein>
<accession>A0A6P8NMF8</accession>
<feature type="domain" description="Rhodanese" evidence="1">
    <location>
        <begin position="149"/>
        <end position="254"/>
    </location>
</feature>
<dbReference type="InterPro" id="IPR036873">
    <property type="entry name" value="Rhodanese-like_dom_sf"/>
</dbReference>
<dbReference type="RefSeq" id="XP_033777297.1">
    <property type="nucleotide sequence ID" value="XM_033921406.1"/>
</dbReference>
<evidence type="ECO:0000313" key="3">
    <source>
        <dbReference type="RefSeq" id="XP_033777297.1"/>
    </source>
</evidence>